<proteinExistence type="predicted"/>
<feature type="repeat" description="RCC1" evidence="2">
    <location>
        <begin position="253"/>
        <end position="307"/>
    </location>
</feature>
<dbReference type="PRINTS" id="PR00633">
    <property type="entry name" value="RCCNDNSATION"/>
</dbReference>
<sequence length="495" mass="51605">MSARTRYFVEAARRCSSAAAAARAASARITSAAQMRTSIFGAHATRWSSSTSSAFSVLTMQQLTGAGHAWSKPTFMLRAAGAAMLVGAGATMHSESQTQASPATSQRLFCWGTLSPPEAAGAAVPRARKEAVVVDFFSERGLGLSQLSFGSAHAAALDATGGVWVWGTQAGPAPQKLQTASLGQIAQLASTSDCLYAVTKSGKVHAWRDLDAQLVARGAAEVTSEPVLGEIAKVEAESMAAGADHCLVISKEGEVYAFGSNSHGQLGLGKSASELARADAPTKLGPLPAKAVQAACGDAHSLVALADGRCVSFGDDLNLQLGLRNTSVKEMRGGAKQVPTPTLVNAFVGRRVSAVAAGGGGIEGGHSAFLLEKENGGNELWTCGHGRWGQTGLKKYKHISEPTPVSTLGSLMEWSEEESRNRPIRVVQVECGERHTAVLLETGNIFIWGWNESGQLGNGGAQGNPTPAMMKSPAVLRFTHLRHMACGPNSMAAWD</sequence>
<organism evidence="3">
    <name type="scientific">Chrysotila carterae</name>
    <name type="common">Marine alga</name>
    <name type="synonym">Syracosphaera carterae</name>
    <dbReference type="NCBI Taxonomy" id="13221"/>
    <lineage>
        <taxon>Eukaryota</taxon>
        <taxon>Haptista</taxon>
        <taxon>Haptophyta</taxon>
        <taxon>Prymnesiophyceae</taxon>
        <taxon>Isochrysidales</taxon>
        <taxon>Isochrysidaceae</taxon>
        <taxon>Chrysotila</taxon>
    </lineage>
</organism>
<reference evidence="3" key="1">
    <citation type="submission" date="2021-01" db="EMBL/GenBank/DDBJ databases">
        <authorList>
            <person name="Corre E."/>
            <person name="Pelletier E."/>
            <person name="Niang G."/>
            <person name="Scheremetjew M."/>
            <person name="Finn R."/>
            <person name="Kale V."/>
            <person name="Holt S."/>
            <person name="Cochrane G."/>
            <person name="Meng A."/>
            <person name="Brown T."/>
            <person name="Cohen L."/>
        </authorList>
    </citation>
    <scope>NUCLEOTIDE SEQUENCE</scope>
    <source>
        <strain evidence="3">CCMP645</strain>
    </source>
</reference>
<dbReference type="SUPFAM" id="SSF50985">
    <property type="entry name" value="RCC1/BLIP-II"/>
    <property type="match status" value="1"/>
</dbReference>
<dbReference type="InterPro" id="IPR051625">
    <property type="entry name" value="Signaling_Regulatory_Domain"/>
</dbReference>
<name>A0A7S4EVI7_CHRCT</name>
<protein>
    <submittedName>
        <fullName evidence="3">Uncharacterized protein</fullName>
    </submittedName>
</protein>
<evidence type="ECO:0000256" key="2">
    <source>
        <dbReference type="PROSITE-ProRule" id="PRU00235"/>
    </source>
</evidence>
<keyword evidence="1" id="KW-0677">Repeat</keyword>
<dbReference type="InterPro" id="IPR009091">
    <property type="entry name" value="RCC1/BLIP-II"/>
</dbReference>
<dbReference type="Pfam" id="PF00415">
    <property type="entry name" value="RCC1"/>
    <property type="match status" value="1"/>
</dbReference>
<evidence type="ECO:0000313" key="3">
    <source>
        <dbReference type="EMBL" id="CAE0754740.1"/>
    </source>
</evidence>
<dbReference type="PROSITE" id="PS50012">
    <property type="entry name" value="RCC1_3"/>
    <property type="match status" value="3"/>
</dbReference>
<dbReference type="PANTHER" id="PTHR22872">
    <property type="entry name" value="BTK-BINDING PROTEIN-RELATED"/>
    <property type="match status" value="1"/>
</dbReference>
<accession>A0A7S4EVI7</accession>
<feature type="repeat" description="RCC1" evidence="2">
    <location>
        <begin position="443"/>
        <end position="495"/>
    </location>
</feature>
<dbReference type="Gene3D" id="2.130.10.30">
    <property type="entry name" value="Regulator of chromosome condensation 1/beta-lactamase-inhibitor protein II"/>
    <property type="match status" value="2"/>
</dbReference>
<evidence type="ECO:0000256" key="1">
    <source>
        <dbReference type="ARBA" id="ARBA00022737"/>
    </source>
</evidence>
<dbReference type="Pfam" id="PF13540">
    <property type="entry name" value="RCC1_2"/>
    <property type="match status" value="1"/>
</dbReference>
<dbReference type="EMBL" id="HBIZ01012224">
    <property type="protein sequence ID" value="CAE0754740.1"/>
    <property type="molecule type" value="Transcribed_RNA"/>
</dbReference>
<feature type="repeat" description="RCC1" evidence="2">
    <location>
        <begin position="378"/>
        <end position="442"/>
    </location>
</feature>
<gene>
    <name evidence="3" type="ORF">PCAR00345_LOCUS7327</name>
</gene>
<dbReference type="InterPro" id="IPR000408">
    <property type="entry name" value="Reg_chr_condens"/>
</dbReference>
<dbReference type="AlphaFoldDB" id="A0A7S4EVI7"/>